<keyword evidence="2" id="KW-0479">Metal-binding</keyword>
<dbReference type="InterPro" id="IPR013087">
    <property type="entry name" value="Znf_C2H2_type"/>
</dbReference>
<sequence length="193" mass="21936">MEIIYEEDSKSSSTEESHRLEEKDDEGTGRSYECVFCKRGFTTAQALGGHMNIHRKDKGKASRPNSASNNSVVSSGADENYGSLKSSLPFQIYPTSHYPKAPDQIEPVIYQIPFSASTWDLRLQPHTYHGAELSVQYPRYLDLSDENWKRSLRLQVGPTHHHHVDHDHEGEKRSEVGSEQGELDLELRLGHYP</sequence>
<evidence type="ECO:0000256" key="5">
    <source>
        <dbReference type="ARBA" id="ARBA00023015"/>
    </source>
</evidence>
<dbReference type="GO" id="GO:0008270">
    <property type="term" value="F:zinc ion binding"/>
    <property type="evidence" value="ECO:0007669"/>
    <property type="project" value="UniProtKB-KW"/>
</dbReference>
<feature type="domain" description="C2H2-type" evidence="10">
    <location>
        <begin position="32"/>
        <end position="59"/>
    </location>
</feature>
<evidence type="ECO:0000256" key="1">
    <source>
        <dbReference type="ARBA" id="ARBA00004123"/>
    </source>
</evidence>
<evidence type="ECO:0000256" key="2">
    <source>
        <dbReference type="ARBA" id="ARBA00022723"/>
    </source>
</evidence>
<name>A0A8T1QW57_CARIL</name>
<evidence type="ECO:0000313" key="12">
    <source>
        <dbReference type="EMBL" id="KAG6719039.1"/>
    </source>
</evidence>
<feature type="region of interest" description="Disordered" evidence="9">
    <location>
        <begin position="159"/>
        <end position="193"/>
    </location>
</feature>
<feature type="compositionally biased region" description="Low complexity" evidence="9">
    <location>
        <begin position="65"/>
        <end position="75"/>
    </location>
</feature>
<dbReference type="PANTHER" id="PTHR45801">
    <property type="entry name" value="OS07G0101800 PROTEIN"/>
    <property type="match status" value="1"/>
</dbReference>
<dbReference type="Proteomes" id="UP000811246">
    <property type="component" value="Chromosome 4"/>
</dbReference>
<keyword evidence="6" id="KW-0804">Transcription</keyword>
<keyword evidence="4" id="KW-0862">Zinc</keyword>
<dbReference type="PANTHER" id="PTHR45801:SF117">
    <property type="entry name" value="OS07G0417400 PROTEIN"/>
    <property type="match status" value="1"/>
</dbReference>
<feature type="compositionally biased region" description="Basic and acidic residues" evidence="9">
    <location>
        <begin position="7"/>
        <end position="28"/>
    </location>
</feature>
<evidence type="ECO:0000256" key="4">
    <source>
        <dbReference type="ARBA" id="ARBA00022833"/>
    </source>
</evidence>
<accession>A0A8T1QW57</accession>
<feature type="region of interest" description="Disordered" evidence="9">
    <location>
        <begin position="55"/>
        <end position="80"/>
    </location>
</feature>
<evidence type="ECO:0000256" key="3">
    <source>
        <dbReference type="ARBA" id="ARBA00022771"/>
    </source>
</evidence>
<dbReference type="PROSITE" id="PS50157">
    <property type="entry name" value="ZINC_FINGER_C2H2_2"/>
    <property type="match status" value="1"/>
</dbReference>
<dbReference type="AlphaFoldDB" id="A0A8T1QW57"/>
<evidence type="ECO:0000313" key="13">
    <source>
        <dbReference type="Proteomes" id="UP000811609"/>
    </source>
</evidence>
<dbReference type="EMBL" id="CM031828">
    <property type="protein sequence ID" value="KAG6719039.1"/>
    <property type="molecule type" value="Genomic_DNA"/>
</dbReference>
<keyword evidence="7" id="KW-0539">Nucleus</keyword>
<dbReference type="Pfam" id="PF13912">
    <property type="entry name" value="zf-C2H2_6"/>
    <property type="match status" value="1"/>
</dbReference>
<dbReference type="InterPro" id="IPR052426">
    <property type="entry name" value="Plant_dev_regulator"/>
</dbReference>
<comment type="subcellular location">
    <subcellularLocation>
        <location evidence="1">Nucleus</location>
    </subcellularLocation>
</comment>
<keyword evidence="3 8" id="KW-0863">Zinc-finger</keyword>
<keyword evidence="13" id="KW-1185">Reference proteome</keyword>
<keyword evidence="5" id="KW-0805">Transcription regulation</keyword>
<feature type="region of interest" description="Disordered" evidence="9">
    <location>
        <begin position="1"/>
        <end position="28"/>
    </location>
</feature>
<reference evidence="12" key="2">
    <citation type="submission" date="2021-01" db="EMBL/GenBank/DDBJ databases">
        <authorList>
            <person name="Lovell J.T."/>
            <person name="Bentley N."/>
            <person name="Bhattarai G."/>
            <person name="Jenkins J.W."/>
            <person name="Sreedasyam A."/>
            <person name="Alarcon Y."/>
            <person name="Bock C."/>
            <person name="Boston L."/>
            <person name="Carlson J."/>
            <person name="Cervantes K."/>
            <person name="Clermont K."/>
            <person name="Krom N."/>
            <person name="Kubenka K."/>
            <person name="Mamidi S."/>
            <person name="Mattison C."/>
            <person name="Monteros M."/>
            <person name="Pisani C."/>
            <person name="Plott C."/>
            <person name="Rajasekar S."/>
            <person name="Rhein H.S."/>
            <person name="Rohla C."/>
            <person name="Song M."/>
            <person name="Hilaire R.S."/>
            <person name="Shu S."/>
            <person name="Wells L."/>
            <person name="Wang X."/>
            <person name="Webber J."/>
            <person name="Heerema R.J."/>
            <person name="Klein P."/>
            <person name="Conner P."/>
            <person name="Grauke L."/>
            <person name="Grimwood J."/>
            <person name="Schmutz J."/>
            <person name="Randall J.J."/>
        </authorList>
    </citation>
    <scope>NUCLEOTIDE SEQUENCE</scope>
    <source>
        <tissue evidence="12">Leaf</tissue>
    </source>
</reference>
<feature type="compositionally biased region" description="Basic and acidic residues" evidence="9">
    <location>
        <begin position="164"/>
        <end position="176"/>
    </location>
</feature>
<reference evidence="11" key="1">
    <citation type="submission" date="2020-12" db="EMBL/GenBank/DDBJ databases">
        <title>WGS assembly of Carya illinoinensis cv. Pawnee.</title>
        <authorList>
            <person name="Platts A."/>
            <person name="Shu S."/>
            <person name="Wright S."/>
            <person name="Barry K."/>
            <person name="Edger P."/>
            <person name="Pires J.C."/>
            <person name="Schmutz J."/>
        </authorList>
    </citation>
    <scope>NUCLEOTIDE SEQUENCE</scope>
    <source>
        <tissue evidence="11">Leaf</tissue>
    </source>
</reference>
<evidence type="ECO:0000259" key="10">
    <source>
        <dbReference type="PROSITE" id="PS50157"/>
    </source>
</evidence>
<comment type="caution">
    <text evidence="11">The sequence shown here is derived from an EMBL/GenBank/DDBJ whole genome shotgun (WGS) entry which is preliminary data.</text>
</comment>
<dbReference type="GO" id="GO:0005634">
    <property type="term" value="C:nucleus"/>
    <property type="evidence" value="ECO:0007669"/>
    <property type="project" value="UniProtKB-SubCell"/>
</dbReference>
<organism evidence="11 13">
    <name type="scientific">Carya illinoinensis</name>
    <name type="common">Pecan</name>
    <dbReference type="NCBI Taxonomy" id="32201"/>
    <lineage>
        <taxon>Eukaryota</taxon>
        <taxon>Viridiplantae</taxon>
        <taxon>Streptophyta</taxon>
        <taxon>Embryophyta</taxon>
        <taxon>Tracheophyta</taxon>
        <taxon>Spermatophyta</taxon>
        <taxon>Magnoliopsida</taxon>
        <taxon>eudicotyledons</taxon>
        <taxon>Gunneridae</taxon>
        <taxon>Pentapetalae</taxon>
        <taxon>rosids</taxon>
        <taxon>fabids</taxon>
        <taxon>Fagales</taxon>
        <taxon>Juglandaceae</taxon>
        <taxon>Carya</taxon>
    </lineage>
</organism>
<dbReference type="EMBL" id="CM031812">
    <property type="protein sequence ID" value="KAG6658756.1"/>
    <property type="molecule type" value="Genomic_DNA"/>
</dbReference>
<evidence type="ECO:0000313" key="11">
    <source>
        <dbReference type="EMBL" id="KAG6658756.1"/>
    </source>
</evidence>
<dbReference type="PROSITE" id="PS00028">
    <property type="entry name" value="ZINC_FINGER_C2H2_1"/>
    <property type="match status" value="1"/>
</dbReference>
<evidence type="ECO:0000256" key="7">
    <source>
        <dbReference type="ARBA" id="ARBA00023242"/>
    </source>
</evidence>
<proteinExistence type="predicted"/>
<dbReference type="Proteomes" id="UP000811609">
    <property type="component" value="Chromosome 4"/>
</dbReference>
<protein>
    <recommendedName>
        <fullName evidence="10">C2H2-type domain-containing protein</fullName>
    </recommendedName>
</protein>
<evidence type="ECO:0000256" key="8">
    <source>
        <dbReference type="PROSITE-ProRule" id="PRU00042"/>
    </source>
</evidence>
<gene>
    <name evidence="11" type="ORF">CIPAW_04G184500</name>
    <name evidence="12" type="ORF">I3842_04G183800</name>
</gene>
<evidence type="ECO:0000256" key="9">
    <source>
        <dbReference type="SAM" id="MobiDB-lite"/>
    </source>
</evidence>
<evidence type="ECO:0000256" key="6">
    <source>
        <dbReference type="ARBA" id="ARBA00023163"/>
    </source>
</evidence>